<dbReference type="Gene3D" id="3.40.190.170">
    <property type="entry name" value="Bacterial extracellular solute-binding protein, family 7"/>
    <property type="match status" value="1"/>
</dbReference>
<dbReference type="CDD" id="cd13665">
    <property type="entry name" value="PBP2_TRAP_Dctp3_4"/>
    <property type="match status" value="1"/>
</dbReference>
<comment type="caution">
    <text evidence="2">The sequence shown here is derived from an EMBL/GenBank/DDBJ whole genome shotgun (WGS) entry which is preliminary data.</text>
</comment>
<gene>
    <name evidence="2" type="ORF">C6P64_08995</name>
</gene>
<evidence type="ECO:0000313" key="3">
    <source>
        <dbReference type="Proteomes" id="UP000238589"/>
    </source>
</evidence>
<evidence type="ECO:0000313" key="2">
    <source>
        <dbReference type="EMBL" id="PRD65691.1"/>
    </source>
</evidence>
<dbReference type="GO" id="GO:0055085">
    <property type="term" value="P:transmembrane transport"/>
    <property type="evidence" value="ECO:0007669"/>
    <property type="project" value="InterPro"/>
</dbReference>
<keyword evidence="1" id="KW-0732">Signal</keyword>
<evidence type="ECO:0000256" key="1">
    <source>
        <dbReference type="ARBA" id="ARBA00022729"/>
    </source>
</evidence>
<proteinExistence type="predicted"/>
<dbReference type="PANTHER" id="PTHR33376">
    <property type="match status" value="1"/>
</dbReference>
<protein>
    <submittedName>
        <fullName evidence="2">C4-dicarboxylate transporter</fullName>
    </submittedName>
</protein>
<dbReference type="Pfam" id="PF03480">
    <property type="entry name" value="DctP"/>
    <property type="match status" value="1"/>
</dbReference>
<name>A0A2S9K5H9_9BURK</name>
<accession>A0A2S9K5H9</accession>
<dbReference type="NCBIfam" id="NF037995">
    <property type="entry name" value="TRAP_S1"/>
    <property type="match status" value="1"/>
</dbReference>
<dbReference type="InterPro" id="IPR038404">
    <property type="entry name" value="TRAP_DctP_sf"/>
</dbReference>
<dbReference type="PANTHER" id="PTHR33376:SF15">
    <property type="entry name" value="BLL6794 PROTEIN"/>
    <property type="match status" value="1"/>
</dbReference>
<organism evidence="2 3">
    <name type="scientific">Malikia granosa</name>
    <dbReference type="NCBI Taxonomy" id="263067"/>
    <lineage>
        <taxon>Bacteria</taxon>
        <taxon>Pseudomonadati</taxon>
        <taxon>Pseudomonadota</taxon>
        <taxon>Betaproteobacteria</taxon>
        <taxon>Burkholderiales</taxon>
        <taxon>Comamonadaceae</taxon>
        <taxon>Malikia</taxon>
    </lineage>
</organism>
<dbReference type="AlphaFoldDB" id="A0A2S9K5H9"/>
<sequence>MSQPSTHKVALATDCHPILPFAGVSMKNLFTPVATLSAAIALAFGASAAQAQTVTIKFSHFLASNSNFHKGVAEPWCAAIEKDSGGKMKCQIYPALQLGGTPPQLADQVKNGVADVVWTSPSYSTGRFPRTEALELPFSMPPGGVAGARAMWDYTQKHGLEDYKDFKLLAIFSGTNVVISTASKPVMSADDLKGLKLRSPSRFTSLFLSSLGGTPVNMPVAAVTEGISKGVIDGAMAPWEILPAVKIDEVTKYHIEGPANLAGFSQTPFTVLMNKKKYESLTPELKAVIDKNSGLSLSEKAGKVWDDGNAEARKKLAAQGNKVLVIKDAEYKAMVKASAGVEADWIKQATAKGLDGAKLAAEVHSIGNKYLGK</sequence>
<dbReference type="EMBL" id="PVLQ01000027">
    <property type="protein sequence ID" value="PRD65691.1"/>
    <property type="molecule type" value="Genomic_DNA"/>
</dbReference>
<dbReference type="OrthoDB" id="9177965at2"/>
<dbReference type="InterPro" id="IPR018389">
    <property type="entry name" value="DctP_fam"/>
</dbReference>
<keyword evidence="3" id="KW-1185">Reference proteome</keyword>
<dbReference type="Proteomes" id="UP000238589">
    <property type="component" value="Unassembled WGS sequence"/>
</dbReference>
<reference evidence="2 3" key="1">
    <citation type="submission" date="2018-03" db="EMBL/GenBank/DDBJ databases">
        <title>Comparative genomics illustrates the genes involved in a hyperalkaliphilic mechanisms of Serpentinomonas isolated from highly-alkaline calcium-rich serpentinized springs.</title>
        <authorList>
            <person name="Suzuki S."/>
            <person name="Ishii S."/>
            <person name="Walworth N."/>
            <person name="Bird L."/>
            <person name="Kuenen J.G."/>
            <person name="Nealson K.H."/>
        </authorList>
    </citation>
    <scope>NUCLEOTIDE SEQUENCE [LARGE SCALE GENOMIC DNA]</scope>
    <source>
        <strain evidence="2 3">P1</strain>
    </source>
</reference>